<dbReference type="GO" id="GO:0016853">
    <property type="term" value="F:isomerase activity"/>
    <property type="evidence" value="ECO:0007669"/>
    <property type="project" value="UniProtKB-KW"/>
</dbReference>
<protein>
    <submittedName>
        <fullName evidence="2">Disulfide isomerase</fullName>
    </submittedName>
</protein>
<evidence type="ECO:0000313" key="2">
    <source>
        <dbReference type="EMBL" id="QSS48792.1"/>
    </source>
</evidence>
<reference evidence="2" key="1">
    <citation type="submission" date="2021-01" db="EMBL/GenBank/DDBJ databases">
        <title>Chromosome-level genome assembly of a human fungal pathogen reveals clustering of transcriptionally co-regulated genes.</title>
        <authorList>
            <person name="Voorhies M."/>
            <person name="Cohen S."/>
            <person name="Shea T.P."/>
            <person name="Petrus S."/>
            <person name="Munoz J.F."/>
            <person name="Poplawski S."/>
            <person name="Goldman W.E."/>
            <person name="Michael T."/>
            <person name="Cuomo C.A."/>
            <person name="Sil A."/>
            <person name="Beyhan S."/>
        </authorList>
    </citation>
    <scope>NUCLEOTIDE SEQUENCE</scope>
    <source>
        <strain evidence="2">H88</strain>
    </source>
</reference>
<evidence type="ECO:0000313" key="3">
    <source>
        <dbReference type="Proteomes" id="UP000663419"/>
    </source>
</evidence>
<feature type="region of interest" description="Disordered" evidence="1">
    <location>
        <begin position="1"/>
        <end position="27"/>
    </location>
</feature>
<gene>
    <name evidence="2" type="ORF">I7I53_08906</name>
</gene>
<name>A0A8A1L9Q8_AJEC8</name>
<dbReference type="EMBL" id="CP069102">
    <property type="protein sequence ID" value="QSS48792.1"/>
    <property type="molecule type" value="Genomic_DNA"/>
</dbReference>
<keyword evidence="2" id="KW-0413">Isomerase</keyword>
<organism evidence="2 3">
    <name type="scientific">Ajellomyces capsulatus (strain H88)</name>
    <name type="common">Darling's disease fungus</name>
    <name type="synonym">Histoplasma capsulatum</name>
    <dbReference type="NCBI Taxonomy" id="544711"/>
    <lineage>
        <taxon>Eukaryota</taxon>
        <taxon>Fungi</taxon>
        <taxon>Dikarya</taxon>
        <taxon>Ascomycota</taxon>
        <taxon>Pezizomycotina</taxon>
        <taxon>Eurotiomycetes</taxon>
        <taxon>Eurotiomycetidae</taxon>
        <taxon>Onygenales</taxon>
        <taxon>Ajellomycetaceae</taxon>
        <taxon>Histoplasma</taxon>
    </lineage>
</organism>
<dbReference type="VEuPathDB" id="FungiDB:I7I53_08906"/>
<feature type="compositionally biased region" description="Polar residues" evidence="1">
    <location>
        <begin position="1"/>
        <end position="10"/>
    </location>
</feature>
<accession>A0A8A1L9Q8</accession>
<evidence type="ECO:0000256" key="1">
    <source>
        <dbReference type="SAM" id="MobiDB-lite"/>
    </source>
</evidence>
<dbReference type="Proteomes" id="UP000663419">
    <property type="component" value="Chromosome 1"/>
</dbReference>
<sequence>MNSTIPQTPSQRRHPNKRKTPLHPLTPFNVSTISISQLWTALPTRISARASESMRSLCSHSTTRGNR</sequence>
<proteinExistence type="predicted"/>
<feature type="compositionally biased region" description="Basic residues" evidence="1">
    <location>
        <begin position="11"/>
        <end position="21"/>
    </location>
</feature>
<dbReference type="AlphaFoldDB" id="A0A8A1L9Q8"/>